<proteinExistence type="predicted"/>
<evidence type="ECO:0000256" key="1">
    <source>
        <dbReference type="SAM" id="MobiDB-lite"/>
    </source>
</evidence>
<name>A0A4P7N8J2_PYROR</name>
<feature type="compositionally biased region" description="Basic and acidic residues" evidence="1">
    <location>
        <begin position="1"/>
        <end position="13"/>
    </location>
</feature>
<evidence type="ECO:0000313" key="3">
    <source>
        <dbReference type="Proteomes" id="UP000294847"/>
    </source>
</evidence>
<organism evidence="2 3">
    <name type="scientific">Pyricularia oryzae</name>
    <name type="common">Rice blast fungus</name>
    <name type="synonym">Magnaporthe oryzae</name>
    <dbReference type="NCBI Taxonomy" id="318829"/>
    <lineage>
        <taxon>Eukaryota</taxon>
        <taxon>Fungi</taxon>
        <taxon>Dikarya</taxon>
        <taxon>Ascomycota</taxon>
        <taxon>Pezizomycotina</taxon>
        <taxon>Sordariomycetes</taxon>
        <taxon>Sordariomycetidae</taxon>
        <taxon>Magnaporthales</taxon>
        <taxon>Pyriculariaceae</taxon>
        <taxon>Pyricularia</taxon>
    </lineage>
</organism>
<dbReference type="Proteomes" id="UP000294847">
    <property type="component" value="Chromosome 3"/>
</dbReference>
<reference evidence="2 3" key="1">
    <citation type="journal article" date="2019" name="Mol. Biol. Evol.">
        <title>Blast fungal genomes show frequent chromosomal changes, gene gains and losses, and effector gene turnover.</title>
        <authorList>
            <person name="Gomez Luciano L.B."/>
            <person name="Jason Tsai I."/>
            <person name="Chuma I."/>
            <person name="Tosa Y."/>
            <person name="Chen Y.H."/>
            <person name="Li J.Y."/>
            <person name="Li M.Y."/>
            <person name="Jade Lu M.Y."/>
            <person name="Nakayashiki H."/>
            <person name="Li W.H."/>
        </authorList>
    </citation>
    <scope>NUCLEOTIDE SEQUENCE [LARGE SCALE GENOMIC DNA]</scope>
    <source>
        <strain evidence="2">MZ5-1-6</strain>
    </source>
</reference>
<protein>
    <submittedName>
        <fullName evidence="2">Uncharacterized protein</fullName>
    </submittedName>
</protein>
<evidence type="ECO:0000313" key="2">
    <source>
        <dbReference type="EMBL" id="QBZ57992.1"/>
    </source>
</evidence>
<sequence length="210" mass="22055">MPDERGTIKKRDATGAMTSASPPGRWLVACGKLRRTSRRLIWCAALAGPESARMVGSAQVGGCVECGGLLLNGSVASDGTLVLRFPTPGMLILNSALRTPLFCAIGHAAACRENQAGVKCFGARSQVASPRRGRLSVAAKIDGLMRDQYSGHDPTRPGQFCTVSDGLAGSSGPVPLAGTTWRQYRSGKAFTVWGPANRERFIVAARPEAG</sequence>
<feature type="region of interest" description="Disordered" evidence="1">
    <location>
        <begin position="1"/>
        <end position="21"/>
    </location>
</feature>
<dbReference type="EMBL" id="CP034206">
    <property type="protein sequence ID" value="QBZ57992.1"/>
    <property type="molecule type" value="Genomic_DNA"/>
</dbReference>
<accession>A0A4P7N8J2</accession>
<gene>
    <name evidence="2" type="ORF">PoMZ_02930</name>
</gene>
<dbReference type="AlphaFoldDB" id="A0A4P7N8J2"/>